<keyword evidence="9 12" id="KW-0333">Golgi apparatus</keyword>
<accession>A0A8J5TLU5</accession>
<evidence type="ECO:0000256" key="11">
    <source>
        <dbReference type="ARBA" id="ARBA00023180"/>
    </source>
</evidence>
<comment type="subcellular location">
    <subcellularLocation>
        <location evidence="1 12">Golgi apparatus</location>
        <location evidence="1 12">Golgi stack membrane</location>
        <topology evidence="1 12">Single-pass type II membrane protein</topology>
    </subcellularLocation>
</comment>
<sequence length="366" mass="42528">MRKEARVGVLVAGTLILLSSYYKLYGRPLLFQPRNPVNDSWTINDDQDHVEEEFSSRGSTDDLLTWPGDHNLTREKVMPEYLKMETPDSPPDDPPLKKILLWNDMYGKPHYFFGLGREPFVRAGCRVNTCYTTADRLRFPLDQLDAVAWHFRAQDQTLPSQRSTHTRYVFVMQESPMNLFGDLHHYDGVFNWTLTYRLDSDFPSPHGFVTQRSQHSSHDGDGRVDVAELVANKTKLAAWFVSNCHSSSGRESLARTLQNYFPLDIYGKCGVLECPRVHQNQCYTMLQKDYKFYMAFENSLCRDYITEKFFGVLEYYVVPVVWGSGNYTTQAPPHSFIDASRFPSVYDLAQYLLYLHHNDTAYMEYF</sequence>
<dbReference type="GO" id="GO:0008417">
    <property type="term" value="F:fucosyltransferase activity"/>
    <property type="evidence" value="ECO:0007669"/>
    <property type="project" value="InterPro"/>
</dbReference>
<evidence type="ECO:0000256" key="4">
    <source>
        <dbReference type="ARBA" id="ARBA00022676"/>
    </source>
</evidence>
<dbReference type="Gene3D" id="3.40.50.11660">
    <property type="entry name" value="Glycosyl transferase family 10, C-terminal domain"/>
    <property type="match status" value="1"/>
</dbReference>
<keyword evidence="5 12" id="KW-0808">Transferase</keyword>
<feature type="domain" description="Fucosyltransferase C-terminal" evidence="13">
    <location>
        <begin position="231"/>
        <end position="366"/>
    </location>
</feature>
<dbReference type="Pfam" id="PF17039">
    <property type="entry name" value="Glyco_tran_10_N"/>
    <property type="match status" value="1"/>
</dbReference>
<feature type="domain" description="Fucosyltransferase N-terminal" evidence="14">
    <location>
        <begin position="97"/>
        <end position="207"/>
    </location>
</feature>
<evidence type="ECO:0000256" key="5">
    <source>
        <dbReference type="ARBA" id="ARBA00022679"/>
    </source>
</evidence>
<evidence type="ECO:0000256" key="12">
    <source>
        <dbReference type="RuleBase" id="RU003832"/>
    </source>
</evidence>
<gene>
    <name evidence="15" type="primary">FucTC-L3</name>
    <name evidence="15" type="ORF">Hamer_G003754</name>
</gene>
<evidence type="ECO:0000313" key="15">
    <source>
        <dbReference type="EMBL" id="KAG7178006.1"/>
    </source>
</evidence>
<feature type="non-terminal residue" evidence="15">
    <location>
        <position position="1"/>
    </location>
</feature>
<name>A0A8J5TLU5_HOMAM</name>
<proteinExistence type="inferred from homology"/>
<dbReference type="Proteomes" id="UP000747542">
    <property type="component" value="Unassembled WGS sequence"/>
</dbReference>
<protein>
    <recommendedName>
        <fullName evidence="12">Fucosyltransferase</fullName>
        <ecNumber evidence="12">2.4.1.-</ecNumber>
    </recommendedName>
</protein>
<evidence type="ECO:0000256" key="1">
    <source>
        <dbReference type="ARBA" id="ARBA00004447"/>
    </source>
</evidence>
<dbReference type="PANTHER" id="PTHR48438">
    <property type="entry name" value="ALPHA-(1,3)-FUCOSYLTRANSFERASE C-RELATED"/>
    <property type="match status" value="1"/>
</dbReference>
<evidence type="ECO:0000256" key="9">
    <source>
        <dbReference type="ARBA" id="ARBA00023034"/>
    </source>
</evidence>
<keyword evidence="8" id="KW-1133">Transmembrane helix</keyword>
<organism evidence="15 16">
    <name type="scientific">Homarus americanus</name>
    <name type="common">American lobster</name>
    <dbReference type="NCBI Taxonomy" id="6706"/>
    <lineage>
        <taxon>Eukaryota</taxon>
        <taxon>Metazoa</taxon>
        <taxon>Ecdysozoa</taxon>
        <taxon>Arthropoda</taxon>
        <taxon>Crustacea</taxon>
        <taxon>Multicrustacea</taxon>
        <taxon>Malacostraca</taxon>
        <taxon>Eumalacostraca</taxon>
        <taxon>Eucarida</taxon>
        <taxon>Decapoda</taxon>
        <taxon>Pleocyemata</taxon>
        <taxon>Astacidea</taxon>
        <taxon>Nephropoidea</taxon>
        <taxon>Nephropidae</taxon>
        <taxon>Homarus</taxon>
    </lineage>
</organism>
<dbReference type="Pfam" id="PF00852">
    <property type="entry name" value="Glyco_transf_10"/>
    <property type="match status" value="1"/>
</dbReference>
<reference evidence="15" key="1">
    <citation type="journal article" date="2021" name="Sci. Adv.">
        <title>The American lobster genome reveals insights on longevity, neural, and immune adaptations.</title>
        <authorList>
            <person name="Polinski J.M."/>
            <person name="Zimin A.V."/>
            <person name="Clark K.F."/>
            <person name="Kohn A.B."/>
            <person name="Sadowski N."/>
            <person name="Timp W."/>
            <person name="Ptitsyn A."/>
            <person name="Khanna P."/>
            <person name="Romanova D.Y."/>
            <person name="Williams P."/>
            <person name="Greenwood S.J."/>
            <person name="Moroz L.L."/>
            <person name="Walt D.R."/>
            <person name="Bodnar A.G."/>
        </authorList>
    </citation>
    <scope>NUCLEOTIDE SEQUENCE</scope>
    <source>
        <strain evidence="15">GMGI-L3</strain>
    </source>
</reference>
<keyword evidence="11" id="KW-0325">Glycoprotein</keyword>
<evidence type="ECO:0000259" key="13">
    <source>
        <dbReference type="Pfam" id="PF00852"/>
    </source>
</evidence>
<dbReference type="InterPro" id="IPR001503">
    <property type="entry name" value="Glyco_trans_10"/>
</dbReference>
<dbReference type="SUPFAM" id="SSF53756">
    <property type="entry name" value="UDP-Glycosyltransferase/glycogen phosphorylase"/>
    <property type="match status" value="1"/>
</dbReference>
<evidence type="ECO:0000256" key="3">
    <source>
        <dbReference type="ARBA" id="ARBA00008919"/>
    </source>
</evidence>
<dbReference type="AlphaFoldDB" id="A0A8J5TLU5"/>
<evidence type="ECO:0000259" key="14">
    <source>
        <dbReference type="Pfam" id="PF17039"/>
    </source>
</evidence>
<dbReference type="InterPro" id="IPR038577">
    <property type="entry name" value="GT10-like_C_sf"/>
</dbReference>
<keyword evidence="6 12" id="KW-0812">Transmembrane</keyword>
<dbReference type="UniPathway" id="UPA00378"/>
<dbReference type="InterPro" id="IPR055270">
    <property type="entry name" value="Glyco_tran_10_C"/>
</dbReference>
<comment type="similarity">
    <text evidence="3 12">Belongs to the glycosyltransferase 10 family.</text>
</comment>
<keyword evidence="10" id="KW-0472">Membrane</keyword>
<evidence type="ECO:0000256" key="8">
    <source>
        <dbReference type="ARBA" id="ARBA00022989"/>
    </source>
</evidence>
<evidence type="ECO:0000313" key="16">
    <source>
        <dbReference type="Proteomes" id="UP000747542"/>
    </source>
</evidence>
<dbReference type="InterPro" id="IPR031481">
    <property type="entry name" value="Glyco_tran_10_N"/>
</dbReference>
<keyword evidence="7" id="KW-0735">Signal-anchor</keyword>
<comment type="pathway">
    <text evidence="2">Protein modification; protein glycosylation.</text>
</comment>
<evidence type="ECO:0000256" key="10">
    <source>
        <dbReference type="ARBA" id="ARBA00023136"/>
    </source>
</evidence>
<evidence type="ECO:0000256" key="6">
    <source>
        <dbReference type="ARBA" id="ARBA00022692"/>
    </source>
</evidence>
<dbReference type="EC" id="2.4.1.-" evidence="12"/>
<keyword evidence="4 12" id="KW-0328">Glycosyltransferase</keyword>
<dbReference type="EMBL" id="JAHLQT010000697">
    <property type="protein sequence ID" value="KAG7178006.1"/>
    <property type="molecule type" value="Genomic_DNA"/>
</dbReference>
<evidence type="ECO:0000256" key="2">
    <source>
        <dbReference type="ARBA" id="ARBA00004922"/>
    </source>
</evidence>
<comment type="caution">
    <text evidence="15">The sequence shown here is derived from an EMBL/GenBank/DDBJ whole genome shotgun (WGS) entry which is preliminary data.</text>
</comment>
<evidence type="ECO:0000256" key="7">
    <source>
        <dbReference type="ARBA" id="ARBA00022968"/>
    </source>
</evidence>
<dbReference type="PANTHER" id="PTHR48438:SF1">
    <property type="entry name" value="ALPHA-(1,3)-FUCOSYLTRANSFERASE C-RELATED"/>
    <property type="match status" value="1"/>
</dbReference>
<dbReference type="FunFam" id="3.40.50.11660:FF:000004">
    <property type="entry name" value="Glycoprotein 3-alpha-L-fucosyltransferase A"/>
    <property type="match status" value="1"/>
</dbReference>
<keyword evidence="16" id="KW-1185">Reference proteome</keyword>
<dbReference type="GO" id="GO:0032580">
    <property type="term" value="C:Golgi cisterna membrane"/>
    <property type="evidence" value="ECO:0007669"/>
    <property type="project" value="UniProtKB-SubCell"/>
</dbReference>